<gene>
    <name evidence="2" type="ORF">FUA23_07635</name>
</gene>
<dbReference type="CDD" id="cd12797">
    <property type="entry name" value="M23_peptidase"/>
    <property type="match status" value="1"/>
</dbReference>
<reference evidence="2 3" key="1">
    <citation type="submission" date="2019-08" db="EMBL/GenBank/DDBJ databases">
        <title>Lewinella sp. strain SSH13 Genome sequencing and assembly.</title>
        <authorList>
            <person name="Kim I."/>
        </authorList>
    </citation>
    <scope>NUCLEOTIDE SEQUENCE [LARGE SCALE GENOMIC DNA]</scope>
    <source>
        <strain evidence="2 3">SSH13</strain>
    </source>
</reference>
<dbReference type="EMBL" id="VOXD01000009">
    <property type="protein sequence ID" value="TXF90103.1"/>
    <property type="molecule type" value="Genomic_DNA"/>
</dbReference>
<dbReference type="PANTHER" id="PTHR21666">
    <property type="entry name" value="PEPTIDASE-RELATED"/>
    <property type="match status" value="1"/>
</dbReference>
<protein>
    <submittedName>
        <fullName evidence="2">M23 family metallopeptidase</fullName>
    </submittedName>
</protein>
<dbReference type="AlphaFoldDB" id="A0A5C7FYD9"/>
<dbReference type="SUPFAM" id="SSF51261">
    <property type="entry name" value="Duplicated hybrid motif"/>
    <property type="match status" value="1"/>
</dbReference>
<evidence type="ECO:0000313" key="3">
    <source>
        <dbReference type="Proteomes" id="UP000321907"/>
    </source>
</evidence>
<dbReference type="Proteomes" id="UP000321907">
    <property type="component" value="Unassembled WGS sequence"/>
</dbReference>
<proteinExistence type="predicted"/>
<dbReference type="InterPro" id="IPR011055">
    <property type="entry name" value="Dup_hybrid_motif"/>
</dbReference>
<organism evidence="2 3">
    <name type="scientific">Neolewinella aurantiaca</name>
    <dbReference type="NCBI Taxonomy" id="2602767"/>
    <lineage>
        <taxon>Bacteria</taxon>
        <taxon>Pseudomonadati</taxon>
        <taxon>Bacteroidota</taxon>
        <taxon>Saprospiria</taxon>
        <taxon>Saprospirales</taxon>
        <taxon>Lewinellaceae</taxon>
        <taxon>Neolewinella</taxon>
    </lineage>
</organism>
<dbReference type="GO" id="GO:0004222">
    <property type="term" value="F:metalloendopeptidase activity"/>
    <property type="evidence" value="ECO:0007669"/>
    <property type="project" value="TreeGrafter"/>
</dbReference>
<keyword evidence="3" id="KW-1185">Reference proteome</keyword>
<dbReference type="PROSITE" id="PS51257">
    <property type="entry name" value="PROKAR_LIPOPROTEIN"/>
    <property type="match status" value="1"/>
</dbReference>
<dbReference type="PANTHER" id="PTHR21666:SF270">
    <property type="entry name" value="MUREIN HYDROLASE ACTIVATOR ENVC"/>
    <property type="match status" value="1"/>
</dbReference>
<dbReference type="Gene3D" id="2.70.70.10">
    <property type="entry name" value="Glucose Permease (Domain IIA)"/>
    <property type="match status" value="1"/>
</dbReference>
<accession>A0A5C7FYD9</accession>
<sequence length="283" mass="31501">MRFLFLFSLSFILGCNTLPKDRYNLFTFSPKGNYVKDSTVEISLSNPIYCPLLVTISSEQDSAGLSVQLSEISPIYLPPMLQDTILQLRGDSTNGKSRLLWSISYAHTPDTIQADSFFLPYPYGRTHSIMQSYHGSFSHNNDGARYAIDFALSVGDTVCAAADGYVVGVIEGYEKGGNDSKWMDYANFINLYHPTKNVYTQYVHLKKNGSLVEVGDRVAAGQAIGISGATGWTSKPHLHFNVVRWIEGKRVSVPATFRQKTLISGSDFKRGGRHENLIRTKSF</sequence>
<dbReference type="Pfam" id="PF01551">
    <property type="entry name" value="Peptidase_M23"/>
    <property type="match status" value="1"/>
</dbReference>
<comment type="caution">
    <text evidence="2">The sequence shown here is derived from an EMBL/GenBank/DDBJ whole genome shotgun (WGS) entry which is preliminary data.</text>
</comment>
<name>A0A5C7FYD9_9BACT</name>
<feature type="domain" description="M23ase beta-sheet core" evidence="1">
    <location>
        <begin position="146"/>
        <end position="244"/>
    </location>
</feature>
<dbReference type="InterPro" id="IPR016047">
    <property type="entry name" value="M23ase_b-sheet_dom"/>
</dbReference>
<dbReference type="OrthoDB" id="9809488at2"/>
<evidence type="ECO:0000313" key="2">
    <source>
        <dbReference type="EMBL" id="TXF90103.1"/>
    </source>
</evidence>
<dbReference type="InterPro" id="IPR050570">
    <property type="entry name" value="Cell_wall_metabolism_enzyme"/>
</dbReference>
<evidence type="ECO:0000259" key="1">
    <source>
        <dbReference type="Pfam" id="PF01551"/>
    </source>
</evidence>